<protein>
    <submittedName>
        <fullName evidence="3">Mobilization protein</fullName>
    </submittedName>
</protein>
<dbReference type="GO" id="GO:0003677">
    <property type="term" value="F:DNA binding"/>
    <property type="evidence" value="ECO:0007669"/>
    <property type="project" value="InterPro"/>
</dbReference>
<dbReference type="AlphaFoldDB" id="A0A2G3EAK0"/>
<proteinExistence type="inferred from homology"/>
<dbReference type="InterPro" id="IPR001668">
    <property type="entry name" value="Mob_Pre"/>
</dbReference>
<evidence type="ECO:0000256" key="1">
    <source>
        <dbReference type="ARBA" id="ARBA00010657"/>
    </source>
</evidence>
<organism evidence="3 4">
    <name type="scientific">Pseudobutyrivibrio ruminis</name>
    <dbReference type="NCBI Taxonomy" id="46206"/>
    <lineage>
        <taxon>Bacteria</taxon>
        <taxon>Bacillati</taxon>
        <taxon>Bacillota</taxon>
        <taxon>Clostridia</taxon>
        <taxon>Lachnospirales</taxon>
        <taxon>Lachnospiraceae</taxon>
        <taxon>Pseudobutyrivibrio</taxon>
    </lineage>
</organism>
<accession>A0A2G3EAK0</accession>
<dbReference type="RefSeq" id="WP_099413288.1">
    <property type="nucleotide sequence ID" value="NZ_PDYH01000022.1"/>
</dbReference>
<gene>
    <name evidence="3" type="ORF">CSX00_07135</name>
</gene>
<keyword evidence="2" id="KW-0175">Coiled coil</keyword>
<dbReference type="Gene3D" id="3.30.930.30">
    <property type="match status" value="1"/>
</dbReference>
<name>A0A2G3EAK0_9FIRM</name>
<evidence type="ECO:0000313" key="3">
    <source>
        <dbReference type="EMBL" id="PHU40339.1"/>
    </source>
</evidence>
<keyword evidence="4" id="KW-1185">Reference proteome</keyword>
<dbReference type="GO" id="GO:0006310">
    <property type="term" value="P:DNA recombination"/>
    <property type="evidence" value="ECO:0007669"/>
    <property type="project" value="InterPro"/>
</dbReference>
<dbReference type="Proteomes" id="UP000224317">
    <property type="component" value="Unassembled WGS sequence"/>
</dbReference>
<evidence type="ECO:0000256" key="2">
    <source>
        <dbReference type="SAM" id="Coils"/>
    </source>
</evidence>
<dbReference type="CDD" id="cd17242">
    <property type="entry name" value="MobM_relaxase"/>
    <property type="match status" value="1"/>
</dbReference>
<sequence>MISCSCHLSNKKHALTTTHSITAASKHNLRLYTQQSEYNVELIEIVEGSGTSILNDVKQIYKDEFSEVLKEYNEGKRADRQIKDYLKYVSDSKKNDVAAEVILQIGDKEFWGQKTIEEWKAMTPLLKEQLEAFKAAVPEFKVASAVIHFDESSPHMQVVGVPVASGYQRGMKKQVAKTKVFTKERMERLQGLLHDQAEKLIQEHPEIFGDETLKPKEKGRNNDMSKEFYIRMKQKQYEEISEEITKLEVERDNLVEVKNEIAKATNKIVDEAVERIADTEMKKEFMRYATLREPKTGIGKLVSGAFRKFKQWWELNKKPVVLEEARESTLEKLRRYKKNIEDENRTKVRNIVSRRDLDR</sequence>
<comment type="similarity">
    <text evidence="1">Belongs to the plasmid mobilization pre family.</text>
</comment>
<dbReference type="EMBL" id="PDYH01000022">
    <property type="protein sequence ID" value="PHU40339.1"/>
    <property type="molecule type" value="Genomic_DNA"/>
</dbReference>
<reference evidence="3" key="1">
    <citation type="submission" date="2017-10" db="EMBL/GenBank/DDBJ databases">
        <title>Resolving the taxonomy of Roseburia spp., Eubacterium rectale and Agathobacter spp. through phylogenomic analysis.</title>
        <authorList>
            <person name="Sheridan P.O."/>
            <person name="Walker A.W."/>
            <person name="Duncan S.H."/>
            <person name="Scott K.P."/>
            <person name="Toole P.W.O."/>
            <person name="Luis P."/>
            <person name="Flint H.J."/>
        </authorList>
    </citation>
    <scope>NUCLEOTIDE SEQUENCE [LARGE SCALE GENOMIC DNA]</scope>
    <source>
        <strain evidence="3">JK10</strain>
    </source>
</reference>
<comment type="caution">
    <text evidence="3">The sequence shown here is derived from an EMBL/GenBank/DDBJ whole genome shotgun (WGS) entry which is preliminary data.</text>
</comment>
<dbReference type="Pfam" id="PF01076">
    <property type="entry name" value="Mob_Pre"/>
    <property type="match status" value="1"/>
</dbReference>
<evidence type="ECO:0000313" key="4">
    <source>
        <dbReference type="Proteomes" id="UP000224317"/>
    </source>
</evidence>
<feature type="coiled-coil region" evidence="2">
    <location>
        <begin position="230"/>
        <end position="274"/>
    </location>
</feature>